<dbReference type="InterPro" id="IPR002638">
    <property type="entry name" value="Quinolinate_PRibosylTrfase_C"/>
</dbReference>
<evidence type="ECO:0000256" key="9">
    <source>
        <dbReference type="ARBA" id="ARBA00047445"/>
    </source>
</evidence>
<dbReference type="InterPro" id="IPR036068">
    <property type="entry name" value="Nicotinate_pribotase-like_C"/>
</dbReference>
<proteinExistence type="inferred from homology"/>
<evidence type="ECO:0000256" key="7">
    <source>
        <dbReference type="ARBA" id="ARBA00022679"/>
    </source>
</evidence>
<comment type="pathway">
    <text evidence="2">Cofactor biosynthesis; NAD(+) biosynthesis; nicotinate D-ribonucleotide from quinolinate: step 1/1.</text>
</comment>
<protein>
    <recommendedName>
        <fullName evidence="4">nicotinate-nucleotide diphosphorylase (carboxylating)</fullName>
        <ecNumber evidence="4">2.4.2.19</ecNumber>
    </recommendedName>
    <alternativeName>
        <fullName evidence="8">Quinolinate phosphoribosyltransferase [decarboxylating]</fullName>
    </alternativeName>
</protein>
<comment type="caution">
    <text evidence="13">The sequence shown here is derived from an EMBL/GenBank/DDBJ whole genome shotgun (WGS) entry which is preliminary data.</text>
</comment>
<dbReference type="PIRSF" id="PIRSF006250">
    <property type="entry name" value="NadC_ModD"/>
    <property type="match status" value="1"/>
</dbReference>
<comment type="function">
    <text evidence="1">Involved in the catabolism of quinolinic acid (QA).</text>
</comment>
<comment type="catalytic activity">
    <reaction evidence="9">
        <text>nicotinate beta-D-ribonucleotide + CO2 + diphosphate = quinolinate + 5-phospho-alpha-D-ribose 1-diphosphate + 2 H(+)</text>
        <dbReference type="Rhea" id="RHEA:12733"/>
        <dbReference type="ChEBI" id="CHEBI:15378"/>
        <dbReference type="ChEBI" id="CHEBI:16526"/>
        <dbReference type="ChEBI" id="CHEBI:29959"/>
        <dbReference type="ChEBI" id="CHEBI:33019"/>
        <dbReference type="ChEBI" id="CHEBI:57502"/>
        <dbReference type="ChEBI" id="CHEBI:58017"/>
        <dbReference type="EC" id="2.4.2.19"/>
    </reaction>
</comment>
<dbReference type="InterPro" id="IPR013785">
    <property type="entry name" value="Aldolase_TIM"/>
</dbReference>
<dbReference type="Pfam" id="PF01729">
    <property type="entry name" value="QRPTase_C"/>
    <property type="match status" value="1"/>
</dbReference>
<dbReference type="InterPro" id="IPR037128">
    <property type="entry name" value="Quinolinate_PRibosylTase_N_sf"/>
</dbReference>
<dbReference type="CDD" id="cd01572">
    <property type="entry name" value="QPRTase"/>
    <property type="match status" value="1"/>
</dbReference>
<evidence type="ECO:0000313" key="13">
    <source>
        <dbReference type="EMBL" id="MBP2317801.1"/>
    </source>
</evidence>
<dbReference type="Gene3D" id="3.90.1170.20">
    <property type="entry name" value="Quinolinate phosphoribosyl transferase, N-terminal domain"/>
    <property type="match status" value="1"/>
</dbReference>
<evidence type="ECO:0000313" key="14">
    <source>
        <dbReference type="Proteomes" id="UP001519331"/>
    </source>
</evidence>
<dbReference type="PANTHER" id="PTHR32179:SF3">
    <property type="entry name" value="NICOTINATE-NUCLEOTIDE PYROPHOSPHORYLASE [CARBOXYLATING]"/>
    <property type="match status" value="1"/>
</dbReference>
<feature type="domain" description="Quinolinate phosphoribosyl transferase C-terminal" evidence="11">
    <location>
        <begin position="111"/>
        <end position="280"/>
    </location>
</feature>
<organism evidence="13 14">
    <name type="scientific">Nesterenkonia lacusekhoensis</name>
    <dbReference type="NCBI Taxonomy" id="150832"/>
    <lineage>
        <taxon>Bacteria</taxon>
        <taxon>Bacillati</taxon>
        <taxon>Actinomycetota</taxon>
        <taxon>Actinomycetes</taxon>
        <taxon>Micrococcales</taxon>
        <taxon>Micrococcaceae</taxon>
        <taxon>Nesterenkonia</taxon>
    </lineage>
</organism>
<keyword evidence="7 10" id="KW-0808">Transferase</keyword>
<evidence type="ECO:0000259" key="12">
    <source>
        <dbReference type="Pfam" id="PF02749"/>
    </source>
</evidence>
<evidence type="ECO:0000256" key="2">
    <source>
        <dbReference type="ARBA" id="ARBA00004893"/>
    </source>
</evidence>
<dbReference type="NCBIfam" id="TIGR00078">
    <property type="entry name" value="nadC"/>
    <property type="match status" value="1"/>
</dbReference>
<evidence type="ECO:0000256" key="10">
    <source>
        <dbReference type="PIRNR" id="PIRNR006250"/>
    </source>
</evidence>
<feature type="domain" description="Quinolinate phosphoribosyl transferase N-terminal" evidence="12">
    <location>
        <begin position="24"/>
        <end position="109"/>
    </location>
</feature>
<reference evidence="13 14" key="1">
    <citation type="submission" date="2021-03" db="EMBL/GenBank/DDBJ databases">
        <title>Sequencing the genomes of 1000 actinobacteria strains.</title>
        <authorList>
            <person name="Klenk H.-P."/>
        </authorList>
    </citation>
    <scope>NUCLEOTIDE SEQUENCE [LARGE SCALE GENOMIC DNA]</scope>
    <source>
        <strain evidence="13 14">DSM 12544</strain>
    </source>
</reference>
<dbReference type="EC" id="2.4.2.19" evidence="4"/>
<dbReference type="SUPFAM" id="SSF54675">
    <property type="entry name" value="Nicotinate/Quinolinate PRTase N-terminal domain-like"/>
    <property type="match status" value="1"/>
</dbReference>
<dbReference type="GO" id="GO:0004514">
    <property type="term" value="F:nicotinate-nucleotide diphosphorylase (carboxylating) activity"/>
    <property type="evidence" value="ECO:0007669"/>
    <property type="project" value="UniProtKB-EC"/>
</dbReference>
<name>A0ABS4T3D2_9MICC</name>
<dbReference type="Proteomes" id="UP001519331">
    <property type="component" value="Unassembled WGS sequence"/>
</dbReference>
<sequence>MSMQTAQIDDVIRLALAEDVPFGDLTAECFVPAETTAEAHLVAREPGVFSGGEVFSRAMSAVDPVVVVDDVAPEGARFEAGQRLATTRGPARAILTAERTALNLVQRMSGIATLTAEYVQAVHGTGARVVDTRKTTPGLRALERHAVRCGGGHNHRFCLSDAVMAKDNHLAVVSAGDHDLAEALRRARARLPHTTHLEVEVDRVDQIPAALDGGADTIMMDNFSLEDLRRGVELIGGRALTEASGGVTLETVGAIAQTGVDLISVGALTHSVRALDLGLDIR</sequence>
<evidence type="ECO:0000256" key="1">
    <source>
        <dbReference type="ARBA" id="ARBA00003237"/>
    </source>
</evidence>
<evidence type="ECO:0000256" key="3">
    <source>
        <dbReference type="ARBA" id="ARBA00009400"/>
    </source>
</evidence>
<dbReference type="InterPro" id="IPR027277">
    <property type="entry name" value="NadC/ModD"/>
</dbReference>
<dbReference type="PANTHER" id="PTHR32179">
    <property type="entry name" value="NICOTINATE-NUCLEOTIDE PYROPHOSPHORYLASE [CARBOXYLATING]"/>
    <property type="match status" value="1"/>
</dbReference>
<evidence type="ECO:0000259" key="11">
    <source>
        <dbReference type="Pfam" id="PF01729"/>
    </source>
</evidence>
<dbReference type="InterPro" id="IPR022412">
    <property type="entry name" value="Quinolinate_PRibosylTrfase_N"/>
</dbReference>
<keyword evidence="6 10" id="KW-0328">Glycosyltransferase</keyword>
<evidence type="ECO:0000256" key="5">
    <source>
        <dbReference type="ARBA" id="ARBA00022642"/>
    </source>
</evidence>
<dbReference type="Pfam" id="PF02749">
    <property type="entry name" value="QRPTase_N"/>
    <property type="match status" value="1"/>
</dbReference>
<gene>
    <name evidence="13" type="ORF">JOF45_000820</name>
</gene>
<evidence type="ECO:0000256" key="6">
    <source>
        <dbReference type="ARBA" id="ARBA00022676"/>
    </source>
</evidence>
<dbReference type="InterPro" id="IPR004393">
    <property type="entry name" value="NadC"/>
</dbReference>
<dbReference type="EMBL" id="JAGINX010000001">
    <property type="protein sequence ID" value="MBP2317801.1"/>
    <property type="molecule type" value="Genomic_DNA"/>
</dbReference>
<evidence type="ECO:0000256" key="4">
    <source>
        <dbReference type="ARBA" id="ARBA00011944"/>
    </source>
</evidence>
<accession>A0ABS4T3D2</accession>
<dbReference type="SUPFAM" id="SSF51690">
    <property type="entry name" value="Nicotinate/Quinolinate PRTase C-terminal domain-like"/>
    <property type="match status" value="1"/>
</dbReference>
<keyword evidence="5" id="KW-0662">Pyridine nucleotide biosynthesis</keyword>
<evidence type="ECO:0000256" key="8">
    <source>
        <dbReference type="ARBA" id="ARBA00033102"/>
    </source>
</evidence>
<comment type="similarity">
    <text evidence="3 10">Belongs to the NadC/ModD family.</text>
</comment>
<dbReference type="Gene3D" id="3.20.20.70">
    <property type="entry name" value="Aldolase class I"/>
    <property type="match status" value="1"/>
</dbReference>
<keyword evidence="14" id="KW-1185">Reference proteome</keyword>